<evidence type="ECO:0000313" key="3">
    <source>
        <dbReference type="Proteomes" id="UP000001744"/>
    </source>
</evidence>
<feature type="transmembrane region" description="Helical" evidence="1">
    <location>
        <begin position="7"/>
        <end position="25"/>
    </location>
</feature>
<dbReference type="HOGENOM" id="CLU_1670409_0_0_1"/>
<sequence>MLLPFRSVLLLYTVLLSSLAVMLLWKPEKIVDSGLVGLMGAAMEVDPLVMTKDAKPLLSFLGLVFMLLSLSYWVPLLQDNMSYFTALVPIRALFNFGLSSFIYLRKQSPLSNSLAFTFAFCDLIIHFWLFASMNDERNKLLKKKENEEKAN</sequence>
<dbReference type="EMBL" id="KE651166">
    <property type="protein sequence ID" value="EEB05130.1"/>
    <property type="molecule type" value="Genomic_DNA"/>
</dbReference>
<dbReference type="JaponicusDB" id="SJAG_00127"/>
<dbReference type="RefSeq" id="XP_002171423.1">
    <property type="nucleotide sequence ID" value="XM_002171387.1"/>
</dbReference>
<dbReference type="GeneID" id="7049691"/>
<feature type="transmembrane region" description="Helical" evidence="1">
    <location>
        <begin position="83"/>
        <end position="104"/>
    </location>
</feature>
<dbReference type="PANTHER" id="PTHR28029:SF1">
    <property type="entry name" value="PROTEIN ILM1"/>
    <property type="match status" value="1"/>
</dbReference>
<dbReference type="VEuPathDB" id="FungiDB:SJAG_00127"/>
<keyword evidence="1" id="KW-0472">Membrane</keyword>
<organism evidence="2 3">
    <name type="scientific">Schizosaccharomyces japonicus (strain yFS275 / FY16936)</name>
    <name type="common">Fission yeast</name>
    <dbReference type="NCBI Taxonomy" id="402676"/>
    <lineage>
        <taxon>Eukaryota</taxon>
        <taxon>Fungi</taxon>
        <taxon>Dikarya</taxon>
        <taxon>Ascomycota</taxon>
        <taxon>Taphrinomycotina</taxon>
        <taxon>Schizosaccharomycetes</taxon>
        <taxon>Schizosaccharomycetales</taxon>
        <taxon>Schizosaccharomycetaceae</taxon>
        <taxon>Schizosaccharomyces</taxon>
    </lineage>
</organism>
<name>B6JXI6_SCHJY</name>
<dbReference type="Proteomes" id="UP000001744">
    <property type="component" value="Unassembled WGS sequence"/>
</dbReference>
<proteinExistence type="predicted"/>
<keyword evidence="1" id="KW-1133">Transmembrane helix</keyword>
<dbReference type="eggNOG" id="ENOG502SFVW">
    <property type="taxonomic scope" value="Eukaryota"/>
</dbReference>
<feature type="transmembrane region" description="Helical" evidence="1">
    <location>
        <begin position="110"/>
        <end position="131"/>
    </location>
</feature>
<dbReference type="OrthoDB" id="5299849at2759"/>
<evidence type="ECO:0000313" key="2">
    <source>
        <dbReference type="EMBL" id="EEB05130.1"/>
    </source>
</evidence>
<dbReference type="InterPro" id="IPR018815">
    <property type="entry name" value="Incr_loss_mito_DNA_1"/>
</dbReference>
<gene>
    <name evidence="2" type="ORF">SJAG_00127</name>
</gene>
<dbReference type="PANTHER" id="PTHR28029">
    <property type="entry name" value="PROTEIN ILM1"/>
    <property type="match status" value="1"/>
</dbReference>
<dbReference type="OMA" id="CDLMWQF"/>
<keyword evidence="1" id="KW-0812">Transmembrane</keyword>
<evidence type="ECO:0000256" key="1">
    <source>
        <dbReference type="SAM" id="Phobius"/>
    </source>
</evidence>
<reference evidence="2 3" key="1">
    <citation type="journal article" date="2011" name="Science">
        <title>Comparative functional genomics of the fission yeasts.</title>
        <authorList>
            <person name="Rhind N."/>
            <person name="Chen Z."/>
            <person name="Yassour M."/>
            <person name="Thompson D.A."/>
            <person name="Haas B.J."/>
            <person name="Habib N."/>
            <person name="Wapinski I."/>
            <person name="Roy S."/>
            <person name="Lin M.F."/>
            <person name="Heiman D.I."/>
            <person name="Young S.K."/>
            <person name="Furuya K."/>
            <person name="Guo Y."/>
            <person name="Pidoux A."/>
            <person name="Chen H.M."/>
            <person name="Robbertse B."/>
            <person name="Goldberg J.M."/>
            <person name="Aoki K."/>
            <person name="Bayne E.H."/>
            <person name="Berlin A.M."/>
            <person name="Desjardins C.A."/>
            <person name="Dobbs E."/>
            <person name="Dukaj L."/>
            <person name="Fan L."/>
            <person name="FitzGerald M.G."/>
            <person name="French C."/>
            <person name="Gujja S."/>
            <person name="Hansen K."/>
            <person name="Keifenheim D."/>
            <person name="Levin J.Z."/>
            <person name="Mosher R.A."/>
            <person name="Mueller C.A."/>
            <person name="Pfiffner J."/>
            <person name="Priest M."/>
            <person name="Russ C."/>
            <person name="Smialowska A."/>
            <person name="Swoboda P."/>
            <person name="Sykes S.M."/>
            <person name="Vaughn M."/>
            <person name="Vengrova S."/>
            <person name="Yoder R."/>
            <person name="Zeng Q."/>
            <person name="Allshire R."/>
            <person name="Baulcombe D."/>
            <person name="Birren B.W."/>
            <person name="Brown W."/>
            <person name="Ekwall K."/>
            <person name="Kellis M."/>
            <person name="Leatherwood J."/>
            <person name="Levin H."/>
            <person name="Margalit H."/>
            <person name="Martienssen R."/>
            <person name="Nieduszynski C.A."/>
            <person name="Spatafora J.W."/>
            <person name="Friedman N."/>
            <person name="Dalgaard J.Z."/>
            <person name="Baumann P."/>
            <person name="Niki H."/>
            <person name="Regev A."/>
            <person name="Nusbaum C."/>
        </authorList>
    </citation>
    <scope>NUCLEOTIDE SEQUENCE [LARGE SCALE GENOMIC DNA]</scope>
    <source>
        <strain evidence="3">yFS275 / FY16936</strain>
    </source>
</reference>
<accession>B6JXI6</accession>
<keyword evidence="3" id="KW-1185">Reference proteome</keyword>
<dbReference type="Pfam" id="PF10311">
    <property type="entry name" value="Ilm1"/>
    <property type="match status" value="1"/>
</dbReference>
<feature type="transmembrane region" description="Helical" evidence="1">
    <location>
        <begin position="57"/>
        <end position="76"/>
    </location>
</feature>
<dbReference type="AlphaFoldDB" id="B6JXI6"/>
<protein>
    <submittedName>
        <fullName evidence="2">Fungal protein</fullName>
    </submittedName>
</protein>